<dbReference type="SUPFAM" id="SSF75169">
    <property type="entry name" value="DsrEFH-like"/>
    <property type="match status" value="1"/>
</dbReference>
<dbReference type="PANTHER" id="PTHR37691">
    <property type="entry name" value="BLR3518 PROTEIN"/>
    <property type="match status" value="1"/>
</dbReference>
<dbReference type="InterPro" id="IPR003787">
    <property type="entry name" value="Sulphur_relay_DsrE/F-like"/>
</dbReference>
<dbReference type="EMBL" id="UATL01000005">
    <property type="protein sequence ID" value="SPY44308.1"/>
    <property type="molecule type" value="Genomic_DNA"/>
</dbReference>
<accession>A0A2T3QJF5</accession>
<dbReference type="RefSeq" id="WP_036765898.1">
    <property type="nucleotide sequence ID" value="NZ_CP077687.1"/>
</dbReference>
<evidence type="ECO:0000256" key="1">
    <source>
        <dbReference type="ARBA" id="ARBA00002850"/>
    </source>
</evidence>
<dbReference type="Pfam" id="PF02635">
    <property type="entry name" value="DsrE"/>
    <property type="match status" value="1"/>
</dbReference>
<dbReference type="InterPro" id="IPR027396">
    <property type="entry name" value="DsrEFH-like"/>
</dbReference>
<evidence type="ECO:0000313" key="2">
    <source>
        <dbReference type="EMBL" id="SPY44308.1"/>
    </source>
</evidence>
<name>A0A2T3QJF5_PHODM</name>
<dbReference type="Proteomes" id="UP000251647">
    <property type="component" value="Unassembled WGS sequence"/>
</dbReference>
<comment type="function">
    <text evidence="1">Could be part of a sulfur-relay system.</text>
</comment>
<proteinExistence type="predicted"/>
<evidence type="ECO:0000313" key="3">
    <source>
        <dbReference type="Proteomes" id="UP000251647"/>
    </source>
</evidence>
<dbReference type="PANTHER" id="PTHR37691:SF1">
    <property type="entry name" value="BLR3518 PROTEIN"/>
    <property type="match status" value="1"/>
</dbReference>
<dbReference type="Gene3D" id="3.40.1260.10">
    <property type="entry name" value="DsrEFH-like"/>
    <property type="match status" value="1"/>
</dbReference>
<sequence length="109" mass="12096">MKAIFHVDQIERLDLALNNIIHVLEIEPKMEIELLAHGNAVQGFLVEGNTNLSTIEALSHQGVTFALCHHSLDKFQLSQEQLSTAVTVVPAGAYELIKKQTEGFSYIKP</sequence>
<organism evidence="2 3">
    <name type="scientific">Photobacterium damselae</name>
    <dbReference type="NCBI Taxonomy" id="38293"/>
    <lineage>
        <taxon>Bacteria</taxon>
        <taxon>Pseudomonadati</taxon>
        <taxon>Pseudomonadota</taxon>
        <taxon>Gammaproteobacteria</taxon>
        <taxon>Vibrionales</taxon>
        <taxon>Vibrionaceae</taxon>
        <taxon>Photobacterium</taxon>
    </lineage>
</organism>
<reference evidence="2 3" key="1">
    <citation type="submission" date="2018-06" db="EMBL/GenBank/DDBJ databases">
        <authorList>
            <consortium name="Pathogen Informatics"/>
            <person name="Doyle S."/>
        </authorList>
    </citation>
    <scope>NUCLEOTIDE SEQUENCE [LARGE SCALE GENOMIC DNA]</scope>
    <source>
        <strain evidence="2 3">NCTC11647</strain>
    </source>
</reference>
<dbReference type="OrthoDB" id="8563147at2"/>
<protein>
    <submittedName>
        <fullName evidence="2">Uncharacterized conserved protein</fullName>
    </submittedName>
</protein>
<dbReference type="AlphaFoldDB" id="A0A2T3QJF5"/>
<gene>
    <name evidence="2" type="ORF">NCTC11647_03246</name>
</gene>